<evidence type="ECO:0000256" key="10">
    <source>
        <dbReference type="PIRSR" id="PIRSR000105-1"/>
    </source>
</evidence>
<dbReference type="AlphaFoldDB" id="J5TQ25"/>
<protein>
    <submittedName>
        <fullName evidence="14">Short chain 3-hydroxyacyl-CoA dehydrogenase</fullName>
    </submittedName>
</protein>
<evidence type="ECO:0000259" key="13">
    <source>
        <dbReference type="Pfam" id="PF02737"/>
    </source>
</evidence>
<dbReference type="GeneID" id="25990213"/>
<dbReference type="InterPro" id="IPR013328">
    <property type="entry name" value="6PGD_dom2"/>
</dbReference>
<dbReference type="RefSeq" id="XP_014183225.1">
    <property type="nucleotide sequence ID" value="XM_014327750.1"/>
</dbReference>
<evidence type="ECO:0000259" key="12">
    <source>
        <dbReference type="Pfam" id="PF00725"/>
    </source>
</evidence>
<accession>J5TQ25</accession>
<evidence type="ECO:0000256" key="3">
    <source>
        <dbReference type="ARBA" id="ARBA00009463"/>
    </source>
</evidence>
<dbReference type="EMBL" id="ALBS01000036">
    <property type="protein sequence ID" value="EJT52071.1"/>
    <property type="molecule type" value="Genomic_DNA"/>
</dbReference>
<keyword evidence="5" id="KW-0560">Oxidoreductase</keyword>
<feature type="binding site" evidence="11">
    <location>
        <position position="58"/>
    </location>
    <ligand>
        <name>NAD(+)</name>
        <dbReference type="ChEBI" id="CHEBI:57540"/>
    </ligand>
</feature>
<evidence type="ECO:0000256" key="8">
    <source>
        <dbReference type="ARBA" id="ARBA00023128"/>
    </source>
</evidence>
<evidence type="ECO:0000313" key="14">
    <source>
        <dbReference type="EMBL" id="EJT52071.1"/>
    </source>
</evidence>
<dbReference type="Gene3D" id="3.40.50.720">
    <property type="entry name" value="NAD(P)-binding Rossmann-like Domain"/>
    <property type="match status" value="1"/>
</dbReference>
<dbReference type="InterPro" id="IPR022694">
    <property type="entry name" value="3-OHacyl-CoA_DH"/>
</dbReference>
<reference evidence="14 15" key="1">
    <citation type="journal article" date="2012" name="Eukaryot. Cell">
        <title>Draft genome sequence of CBS 2479, the standard type strain of Trichosporon asahii.</title>
        <authorList>
            <person name="Yang R.Y."/>
            <person name="Li H.T."/>
            <person name="Zhu H."/>
            <person name="Zhou G.P."/>
            <person name="Wang M."/>
            <person name="Wang L."/>
        </authorList>
    </citation>
    <scope>NUCLEOTIDE SEQUENCE [LARGE SCALE GENOMIC DNA]</scope>
    <source>
        <strain evidence="15">ATCC 90039 / CBS 2479 / JCM 2466 / KCTC 7840 / NCYC 2677 / UAMH 7654</strain>
    </source>
</reference>
<comment type="catalytic activity">
    <reaction evidence="9">
        <text>a (3S)-3-hydroxyacyl-CoA + NAD(+) = a 3-oxoacyl-CoA + NADH + H(+)</text>
        <dbReference type="Rhea" id="RHEA:22432"/>
        <dbReference type="ChEBI" id="CHEBI:15378"/>
        <dbReference type="ChEBI" id="CHEBI:57318"/>
        <dbReference type="ChEBI" id="CHEBI:57540"/>
        <dbReference type="ChEBI" id="CHEBI:57945"/>
        <dbReference type="ChEBI" id="CHEBI:90726"/>
        <dbReference type="EC" id="1.1.1.35"/>
    </reaction>
</comment>
<evidence type="ECO:0000256" key="7">
    <source>
        <dbReference type="ARBA" id="ARBA00023098"/>
    </source>
</evidence>
<proteinExistence type="inferred from homology"/>
<evidence type="ECO:0000256" key="2">
    <source>
        <dbReference type="ARBA" id="ARBA00005005"/>
    </source>
</evidence>
<dbReference type="Pfam" id="PF00725">
    <property type="entry name" value="3HCDH"/>
    <property type="match status" value="1"/>
</dbReference>
<dbReference type="GO" id="GO:0070403">
    <property type="term" value="F:NAD+ binding"/>
    <property type="evidence" value="ECO:0007669"/>
    <property type="project" value="InterPro"/>
</dbReference>
<dbReference type="GO" id="GO:0006635">
    <property type="term" value="P:fatty acid beta-oxidation"/>
    <property type="evidence" value="ECO:0007669"/>
    <property type="project" value="TreeGrafter"/>
</dbReference>
<dbReference type="GO" id="GO:0005759">
    <property type="term" value="C:mitochondrial matrix"/>
    <property type="evidence" value="ECO:0007669"/>
    <property type="project" value="UniProtKB-SubCell"/>
</dbReference>
<dbReference type="PANTHER" id="PTHR43561:SF3">
    <property type="entry name" value="HYDROXYACYL-COENZYME A DEHYDROGENASE, MITOCHONDRIAL"/>
    <property type="match status" value="1"/>
</dbReference>
<keyword evidence="8" id="KW-0496">Mitochondrion</keyword>
<dbReference type="VEuPathDB" id="FungiDB:A1Q1_06701"/>
<dbReference type="InterPro" id="IPR008927">
    <property type="entry name" value="6-PGluconate_DH-like_C_sf"/>
</dbReference>
<feature type="binding site" evidence="11">
    <location>
        <begin position="35"/>
        <end position="40"/>
    </location>
    <ligand>
        <name>NAD(+)</name>
        <dbReference type="ChEBI" id="CHEBI:57540"/>
    </ligand>
</feature>
<feature type="binding site" evidence="11">
    <location>
        <position position="164"/>
    </location>
    <ligand>
        <name>NAD(+)</name>
        <dbReference type="ChEBI" id="CHEBI:57540"/>
    </ligand>
</feature>
<evidence type="ECO:0000256" key="1">
    <source>
        <dbReference type="ARBA" id="ARBA00004305"/>
    </source>
</evidence>
<dbReference type="InterPro" id="IPR036291">
    <property type="entry name" value="NAD(P)-bd_dom_sf"/>
</dbReference>
<feature type="binding site" evidence="11">
    <location>
        <position position="290"/>
    </location>
    <ligand>
        <name>NAD(+)</name>
        <dbReference type="ChEBI" id="CHEBI:57540"/>
    </ligand>
</feature>
<dbReference type="InterPro" id="IPR052242">
    <property type="entry name" value="Mito_3-hydroxyacyl-CoA_DH"/>
</dbReference>
<feature type="domain" description="3-hydroxyacyl-CoA dehydrogenase NAD binding" evidence="13">
    <location>
        <begin position="31"/>
        <end position="205"/>
    </location>
</feature>
<evidence type="ECO:0000256" key="6">
    <source>
        <dbReference type="ARBA" id="ARBA00023027"/>
    </source>
</evidence>
<feature type="binding site" evidence="11">
    <location>
        <position position="111"/>
    </location>
    <ligand>
        <name>NAD(+)</name>
        <dbReference type="ChEBI" id="CHEBI:57540"/>
    </ligand>
</feature>
<organism evidence="14 15">
    <name type="scientific">Trichosporon asahii var. asahii (strain ATCC 90039 / CBS 2479 / JCM 2466 / KCTC 7840 / NBRC 103889/ NCYC 2677 / UAMH 7654)</name>
    <name type="common">Yeast</name>
    <dbReference type="NCBI Taxonomy" id="1186058"/>
    <lineage>
        <taxon>Eukaryota</taxon>
        <taxon>Fungi</taxon>
        <taxon>Dikarya</taxon>
        <taxon>Basidiomycota</taxon>
        <taxon>Agaricomycotina</taxon>
        <taxon>Tremellomycetes</taxon>
        <taxon>Trichosporonales</taxon>
        <taxon>Trichosporonaceae</taxon>
        <taxon>Trichosporon</taxon>
    </lineage>
</organism>
<feature type="binding site" evidence="11">
    <location>
        <position position="138"/>
    </location>
    <ligand>
        <name>NAD(+)</name>
        <dbReference type="ChEBI" id="CHEBI:57540"/>
    </ligand>
</feature>
<comment type="subcellular location">
    <subcellularLocation>
        <location evidence="1">Mitochondrion matrix</location>
    </subcellularLocation>
</comment>
<dbReference type="OrthoDB" id="5958943at2759"/>
<keyword evidence="4" id="KW-0276">Fatty acid metabolism</keyword>
<dbReference type="SUPFAM" id="SSF48179">
    <property type="entry name" value="6-phosphogluconate dehydrogenase C-terminal domain-like"/>
    <property type="match status" value="1"/>
</dbReference>
<dbReference type="PANTHER" id="PTHR43561">
    <property type="match status" value="1"/>
</dbReference>
<feature type="binding site" evidence="11">
    <location>
        <position position="116"/>
    </location>
    <ligand>
        <name>NAD(+)</name>
        <dbReference type="ChEBI" id="CHEBI:57540"/>
    </ligand>
</feature>
<dbReference type="SUPFAM" id="SSF51735">
    <property type="entry name" value="NAD(P)-binding Rossmann-fold domains"/>
    <property type="match status" value="1"/>
</dbReference>
<evidence type="ECO:0000256" key="11">
    <source>
        <dbReference type="PIRSR" id="PIRSR000105-2"/>
    </source>
</evidence>
<name>J5TQ25_TRIAS</name>
<dbReference type="HOGENOM" id="CLU_009834_2_0_1"/>
<comment type="pathway">
    <text evidence="2">Lipid metabolism; fatty acid beta-oxidation.</text>
</comment>
<feature type="domain" description="3-hydroxyacyl-CoA dehydrogenase C-terminal" evidence="12">
    <location>
        <begin position="215"/>
        <end position="297"/>
    </location>
</feature>
<dbReference type="InterPro" id="IPR006108">
    <property type="entry name" value="3HC_DH_C"/>
</dbReference>
<gene>
    <name evidence="14" type="ORF">A1Q1_06701</name>
</gene>
<dbReference type="Pfam" id="PF02737">
    <property type="entry name" value="3HCDH_N"/>
    <property type="match status" value="1"/>
</dbReference>
<comment type="similarity">
    <text evidence="3">Belongs to the 3-hydroxyacyl-CoA dehydrogenase family.</text>
</comment>
<dbReference type="KEGG" id="tasa:A1Q1_06701"/>
<dbReference type="PIRSF" id="PIRSF000105">
    <property type="entry name" value="HCDH"/>
    <property type="match status" value="1"/>
</dbReference>
<keyword evidence="7" id="KW-0443">Lipid metabolism</keyword>
<evidence type="ECO:0000313" key="15">
    <source>
        <dbReference type="Proteomes" id="UP000002748"/>
    </source>
</evidence>
<dbReference type="Gene3D" id="1.10.1040.10">
    <property type="entry name" value="N-(1-d-carboxylethyl)-l-norvaline Dehydrogenase, domain 2"/>
    <property type="match status" value="1"/>
</dbReference>
<dbReference type="Proteomes" id="UP000002748">
    <property type="component" value="Unassembled WGS sequence"/>
</dbReference>
<dbReference type="GO" id="GO:0003857">
    <property type="term" value="F:(3S)-3-hydroxyacyl-CoA dehydrogenase (NAD+) activity"/>
    <property type="evidence" value="ECO:0007669"/>
    <property type="project" value="UniProtKB-EC"/>
</dbReference>
<sequence length="305" mass="32901">MLLRAALARSSQTRLLSTMTHTGPAADIKRLTVFGAGLMGAGIAQVAAQAGIEVTLTDVTDKALAVPRVAKKLAPEDVDGFSARVLGNIRTTTDPATAVKDAQVVLEAIVEKLSAKQDLFASLDSLAPPTAVFASNTSGLLISEIAAKVSPERKRRFGGLHFFNPVPVMKLVEVPRTQEISEESFELLYDLAKRLGKTPVKCKDTPGFIMNRLNVPYKHATAEDIDTAMKLGAGYPMGPLELFDLTGIDTTHYLTLGWQEYAKRGLLPAELVAPTKMMADMVEKGEIGRKSGKGFYDKESRDAKL</sequence>
<evidence type="ECO:0000256" key="9">
    <source>
        <dbReference type="ARBA" id="ARBA00049556"/>
    </source>
</evidence>
<evidence type="ECO:0000256" key="5">
    <source>
        <dbReference type="ARBA" id="ARBA00023002"/>
    </source>
</evidence>
<feature type="site" description="Important for catalytic activity" evidence="10">
    <location>
        <position position="161"/>
    </location>
</feature>
<dbReference type="InterPro" id="IPR006176">
    <property type="entry name" value="3-OHacyl-CoA_DH_NAD-bd"/>
</dbReference>
<keyword evidence="6 11" id="KW-0520">NAD</keyword>
<comment type="caution">
    <text evidence="14">The sequence shown here is derived from an EMBL/GenBank/DDBJ whole genome shotgun (WGS) entry which is preliminary data.</text>
</comment>
<evidence type="ECO:0000256" key="4">
    <source>
        <dbReference type="ARBA" id="ARBA00022832"/>
    </source>
</evidence>